<dbReference type="AlphaFoldDB" id="A0A6J4KPU2"/>
<dbReference type="PANTHER" id="PTHR33336">
    <property type="entry name" value="QUINOL MONOOXYGENASE YGIN-RELATED"/>
    <property type="match status" value="1"/>
</dbReference>
<dbReference type="PANTHER" id="PTHR33336:SF3">
    <property type="entry name" value="ABM DOMAIN-CONTAINING PROTEIN"/>
    <property type="match status" value="1"/>
</dbReference>
<dbReference type="EMBL" id="CADCTT010000233">
    <property type="protein sequence ID" value="CAA9311047.1"/>
    <property type="molecule type" value="Genomic_DNA"/>
</dbReference>
<gene>
    <name evidence="2" type="ORF">AVDCRST_MAG61-1721</name>
</gene>
<organism evidence="2">
    <name type="scientific">uncultured Friedmanniella sp</name>
    <dbReference type="NCBI Taxonomy" id="335381"/>
    <lineage>
        <taxon>Bacteria</taxon>
        <taxon>Bacillati</taxon>
        <taxon>Actinomycetota</taxon>
        <taxon>Actinomycetes</taxon>
        <taxon>Propionibacteriales</taxon>
        <taxon>Nocardioidaceae</taxon>
        <taxon>Friedmanniella</taxon>
        <taxon>environmental samples</taxon>
    </lineage>
</organism>
<evidence type="ECO:0000313" key="2">
    <source>
        <dbReference type="EMBL" id="CAA9311047.1"/>
    </source>
</evidence>
<dbReference type="SUPFAM" id="SSF54909">
    <property type="entry name" value="Dimeric alpha+beta barrel"/>
    <property type="match status" value="1"/>
</dbReference>
<feature type="domain" description="ABM" evidence="1">
    <location>
        <begin position="12"/>
        <end position="100"/>
    </location>
</feature>
<dbReference type="Gene3D" id="3.30.70.100">
    <property type="match status" value="1"/>
</dbReference>
<proteinExistence type="predicted"/>
<name>A0A6J4KPU2_9ACTN</name>
<dbReference type="InterPro" id="IPR050744">
    <property type="entry name" value="AI-2_Isomerase_LsrG"/>
</dbReference>
<dbReference type="Pfam" id="PF03992">
    <property type="entry name" value="ABM"/>
    <property type="match status" value="1"/>
</dbReference>
<reference evidence="2" key="1">
    <citation type="submission" date="2020-02" db="EMBL/GenBank/DDBJ databases">
        <authorList>
            <person name="Meier V. D."/>
        </authorList>
    </citation>
    <scope>NUCLEOTIDE SEQUENCE</scope>
    <source>
        <strain evidence="2">AVDCRST_MAG61</strain>
    </source>
</reference>
<evidence type="ECO:0000259" key="1">
    <source>
        <dbReference type="PROSITE" id="PS51725"/>
    </source>
</evidence>
<accession>A0A6J4KPU2</accession>
<protein>
    <recommendedName>
        <fullName evidence="1">ABM domain-containing protein</fullName>
    </recommendedName>
</protein>
<dbReference type="GO" id="GO:0003824">
    <property type="term" value="F:catalytic activity"/>
    <property type="evidence" value="ECO:0007669"/>
    <property type="project" value="TreeGrafter"/>
</dbReference>
<dbReference type="InterPro" id="IPR011008">
    <property type="entry name" value="Dimeric_a/b-barrel"/>
</dbReference>
<dbReference type="InterPro" id="IPR007138">
    <property type="entry name" value="ABM_dom"/>
</dbReference>
<dbReference type="PROSITE" id="PS51725">
    <property type="entry name" value="ABM"/>
    <property type="match status" value="1"/>
</dbReference>
<sequence>MTTPTDRNRDLLTIIASLHAAPGKSDELRKELEEVVRNTVSQPGCVNYDLHEALEEPGTFFIYENWESLERNQAHVAQPYLARFLGIMGELLDERGITITHLRRIV</sequence>